<dbReference type="AlphaFoldDB" id="A0A1V2H6W4"/>
<evidence type="ECO:0000313" key="2">
    <source>
        <dbReference type="Proteomes" id="UP000188879"/>
    </source>
</evidence>
<keyword evidence="2" id="KW-1185">Reference proteome</keyword>
<dbReference type="Proteomes" id="UP000188879">
    <property type="component" value="Unassembled WGS sequence"/>
</dbReference>
<dbReference type="RefSeq" id="WP_076956632.1">
    <property type="nucleotide sequence ID" value="NZ_MLCO01000054.1"/>
</dbReference>
<organism evidence="1 2">
    <name type="scientific">Teichococcus deserti</name>
    <dbReference type="NCBI Taxonomy" id="1817963"/>
    <lineage>
        <taxon>Bacteria</taxon>
        <taxon>Pseudomonadati</taxon>
        <taxon>Pseudomonadota</taxon>
        <taxon>Alphaproteobacteria</taxon>
        <taxon>Acetobacterales</taxon>
        <taxon>Roseomonadaceae</taxon>
        <taxon>Roseomonas</taxon>
    </lineage>
</organism>
<dbReference type="EMBL" id="MLCO01000054">
    <property type="protein sequence ID" value="ONG56043.1"/>
    <property type="molecule type" value="Genomic_DNA"/>
</dbReference>
<sequence length="98" mass="10531">MEHALIRTTLIDPVAAVRVRSVINQALRAGSTIRDARSEGRGYLRALCPSLPRQQVSEAVDCILAELDPMFGDLMLCEADRHAPPPPAASVAQLSLGL</sequence>
<accession>A0A1V2H6W4</accession>
<protein>
    <submittedName>
        <fullName evidence="1">Uncharacterized protein</fullName>
    </submittedName>
</protein>
<name>A0A1V2H6W4_9PROT</name>
<evidence type="ECO:0000313" key="1">
    <source>
        <dbReference type="EMBL" id="ONG56043.1"/>
    </source>
</evidence>
<dbReference type="OrthoDB" id="7276717at2"/>
<proteinExistence type="predicted"/>
<comment type="caution">
    <text evidence="1">The sequence shown here is derived from an EMBL/GenBank/DDBJ whole genome shotgun (WGS) entry which is preliminary data.</text>
</comment>
<gene>
    <name evidence="1" type="ORF">BKE38_06850</name>
</gene>
<reference evidence="1 2" key="1">
    <citation type="submission" date="2016-10" db="EMBL/GenBank/DDBJ databases">
        <title>Draft Genome sequence of Roseomonas sp. strain M3.</title>
        <authorList>
            <person name="Subhash Y."/>
            <person name="Lee S."/>
        </authorList>
    </citation>
    <scope>NUCLEOTIDE SEQUENCE [LARGE SCALE GENOMIC DNA]</scope>
    <source>
        <strain evidence="1 2">M3</strain>
    </source>
</reference>